<feature type="chain" id="PRO_5040545866" description="Extracellular metalloproteinase" evidence="7">
    <location>
        <begin position="23"/>
        <end position="312"/>
    </location>
</feature>
<dbReference type="InterPro" id="IPR001842">
    <property type="entry name" value="Peptidase_M36"/>
</dbReference>
<dbReference type="Gene3D" id="3.10.170.10">
    <property type="match status" value="1"/>
</dbReference>
<protein>
    <recommendedName>
        <fullName evidence="7">Extracellular metalloproteinase</fullName>
        <ecNumber evidence="7">3.4.24.-</ecNumber>
    </recommendedName>
    <alternativeName>
        <fullName evidence="7">Fungalysin</fullName>
    </alternativeName>
</protein>
<feature type="signal peptide" evidence="7">
    <location>
        <begin position="1"/>
        <end position="22"/>
    </location>
</feature>
<keyword evidence="5 7" id="KW-0482">Metalloprotease</keyword>
<keyword evidence="4 6" id="KW-0862">Zinc</keyword>
<feature type="non-terminal residue" evidence="9">
    <location>
        <position position="312"/>
    </location>
</feature>
<reference evidence="9" key="1">
    <citation type="submission" date="2021-06" db="EMBL/GenBank/DDBJ databases">
        <authorList>
            <person name="Kallberg Y."/>
            <person name="Tangrot J."/>
            <person name="Rosling A."/>
        </authorList>
    </citation>
    <scope>NUCLEOTIDE SEQUENCE</scope>
    <source>
        <strain evidence="9">CL551</strain>
    </source>
</reference>
<evidence type="ECO:0000256" key="1">
    <source>
        <dbReference type="ARBA" id="ARBA00022670"/>
    </source>
</evidence>
<evidence type="ECO:0000256" key="4">
    <source>
        <dbReference type="ARBA" id="ARBA00022833"/>
    </source>
</evidence>
<dbReference type="OrthoDB" id="3227768at2759"/>
<sequence length="312" mass="35499">MRRTVLSFLALILLTLSSFVTSNNPLSGHRRNFGPKLHHRKYEAPSIINEGTLSDFSTEDPLEIAIKFVSTKLHPTADFVIKDSYKSDHNGVTHIYFKQIVNGLFVSNGDLNVNVDQFGRVISYGDSFYVPNPTIREQNLRPDEKPNLGNVFDDSQYVFALESFARFINKEIAHPEDIKTIEHSTFDDGHHVLLLSNVPFALSDVKMSQEYIQMDDRSLRFVWDIQIEMEDNWYNAQLDAHTGKVVSLIDWVSDAAYNVFPFGTNDPSDGDRKLLLDPHDILASPNGWHTQGKKNFNNTIGNNVYAHENLRG</sequence>
<keyword evidence="7" id="KW-0964">Secreted</keyword>
<keyword evidence="2 6" id="KW-0479">Metal-binding</keyword>
<evidence type="ECO:0000256" key="5">
    <source>
        <dbReference type="ARBA" id="ARBA00023049"/>
    </source>
</evidence>
<keyword evidence="1 7" id="KW-0645">Protease</keyword>
<dbReference type="Proteomes" id="UP000789342">
    <property type="component" value="Unassembled WGS sequence"/>
</dbReference>
<name>A0A9N9HMV4_9GLOM</name>
<dbReference type="PANTHER" id="PTHR33478:SF1">
    <property type="entry name" value="EXTRACELLULAR METALLOPROTEINASE MEP"/>
    <property type="match status" value="1"/>
</dbReference>
<dbReference type="EMBL" id="CAJVPV010016258">
    <property type="protein sequence ID" value="CAG8697149.1"/>
    <property type="molecule type" value="Genomic_DNA"/>
</dbReference>
<dbReference type="GO" id="GO:0006508">
    <property type="term" value="P:proteolysis"/>
    <property type="evidence" value="ECO:0007669"/>
    <property type="project" value="UniProtKB-KW"/>
</dbReference>
<comment type="subcellular location">
    <subcellularLocation>
        <location evidence="7">Secreted</location>
    </subcellularLocation>
</comment>
<comment type="cofactor">
    <cofactor evidence="6">
        <name>Zn(2+)</name>
        <dbReference type="ChEBI" id="CHEBI:29105"/>
    </cofactor>
    <text evidence="6">Binds 1 zinc ion per subunit.</text>
</comment>
<dbReference type="PANTHER" id="PTHR33478">
    <property type="entry name" value="EXTRACELLULAR METALLOPROTEINASE MEP"/>
    <property type="match status" value="1"/>
</dbReference>
<evidence type="ECO:0000256" key="6">
    <source>
        <dbReference type="PIRSR" id="PIRSR601842-2"/>
    </source>
</evidence>
<dbReference type="InterPro" id="IPR011096">
    <property type="entry name" value="FTP_domain"/>
</dbReference>
<evidence type="ECO:0000313" key="9">
    <source>
        <dbReference type="EMBL" id="CAG8697149.1"/>
    </source>
</evidence>
<evidence type="ECO:0000313" key="10">
    <source>
        <dbReference type="Proteomes" id="UP000789342"/>
    </source>
</evidence>
<keyword evidence="7" id="KW-0865">Zymogen</keyword>
<dbReference type="GO" id="GO:0005615">
    <property type="term" value="C:extracellular space"/>
    <property type="evidence" value="ECO:0007669"/>
    <property type="project" value="InterPro"/>
</dbReference>
<comment type="caution">
    <text evidence="9">The sequence shown here is derived from an EMBL/GenBank/DDBJ whole genome shotgun (WGS) entry which is preliminary data.</text>
</comment>
<proteinExistence type="inferred from homology"/>
<gene>
    <name evidence="9" type="ORF">AMORRO_LOCUS11907</name>
</gene>
<feature type="binding site" evidence="6">
    <location>
        <position position="254"/>
    </location>
    <ligand>
        <name>Zn(2+)</name>
        <dbReference type="ChEBI" id="CHEBI:29105"/>
        <note>catalytic</note>
    </ligand>
</feature>
<evidence type="ECO:0000256" key="3">
    <source>
        <dbReference type="ARBA" id="ARBA00022801"/>
    </source>
</evidence>
<organism evidence="9 10">
    <name type="scientific">Acaulospora morrowiae</name>
    <dbReference type="NCBI Taxonomy" id="94023"/>
    <lineage>
        <taxon>Eukaryota</taxon>
        <taxon>Fungi</taxon>
        <taxon>Fungi incertae sedis</taxon>
        <taxon>Mucoromycota</taxon>
        <taxon>Glomeromycotina</taxon>
        <taxon>Glomeromycetes</taxon>
        <taxon>Diversisporales</taxon>
        <taxon>Acaulosporaceae</taxon>
        <taxon>Acaulospora</taxon>
    </lineage>
</organism>
<dbReference type="EC" id="3.4.24.-" evidence="7"/>
<accession>A0A9N9HMV4</accession>
<dbReference type="Pfam" id="PF02128">
    <property type="entry name" value="Peptidase_M36"/>
    <property type="match status" value="1"/>
</dbReference>
<evidence type="ECO:0000259" key="8">
    <source>
        <dbReference type="Pfam" id="PF07504"/>
    </source>
</evidence>
<dbReference type="AlphaFoldDB" id="A0A9N9HMV4"/>
<dbReference type="Pfam" id="PF07504">
    <property type="entry name" value="FTP"/>
    <property type="match status" value="1"/>
</dbReference>
<keyword evidence="7" id="KW-0732">Signal</keyword>
<comment type="similarity">
    <text evidence="7">Belongs to the peptidase M36 family.</text>
</comment>
<dbReference type="GO" id="GO:0004222">
    <property type="term" value="F:metalloendopeptidase activity"/>
    <property type="evidence" value="ECO:0007669"/>
    <property type="project" value="InterPro"/>
</dbReference>
<feature type="domain" description="FTP" evidence="8">
    <location>
        <begin position="77"/>
        <end position="128"/>
    </location>
</feature>
<keyword evidence="10" id="KW-1185">Reference proteome</keyword>
<dbReference type="GO" id="GO:0008270">
    <property type="term" value="F:zinc ion binding"/>
    <property type="evidence" value="ECO:0007669"/>
    <property type="project" value="InterPro"/>
</dbReference>
<keyword evidence="3 7" id="KW-0378">Hydrolase</keyword>
<evidence type="ECO:0000256" key="7">
    <source>
        <dbReference type="RuleBase" id="RU364017"/>
    </source>
</evidence>
<evidence type="ECO:0000256" key="2">
    <source>
        <dbReference type="ARBA" id="ARBA00022723"/>
    </source>
</evidence>
<dbReference type="InterPro" id="IPR050371">
    <property type="entry name" value="Fungal_virulence_M36"/>
</dbReference>